<accession>A0AAD6UP55</accession>
<name>A0AAD6UP55_9AGAR</name>
<sequence length="154" mass="17130">MAPKLPKITATPSDAWPPFNHVDFANLAFYLRNTGSLGKYLPHDVKKAIHSGFPSIRFFCKAFDRRIWPPDVACFLDGFKNLLTYLSDSRKTYPSEWDRIPYPELLGFDIFPVTSAFVIPTMQPPPDDELQGAPQLLQPVGIIASGTGCSQGLS</sequence>
<protein>
    <submittedName>
        <fullName evidence="1">Uncharacterized protein</fullName>
    </submittedName>
</protein>
<dbReference type="Proteomes" id="UP001219525">
    <property type="component" value="Unassembled WGS sequence"/>
</dbReference>
<comment type="caution">
    <text evidence="1">The sequence shown here is derived from an EMBL/GenBank/DDBJ whole genome shotgun (WGS) entry which is preliminary data.</text>
</comment>
<keyword evidence="2" id="KW-1185">Reference proteome</keyword>
<gene>
    <name evidence="1" type="ORF">GGX14DRAFT_406984</name>
</gene>
<evidence type="ECO:0000313" key="2">
    <source>
        <dbReference type="Proteomes" id="UP001219525"/>
    </source>
</evidence>
<proteinExistence type="predicted"/>
<evidence type="ECO:0000313" key="1">
    <source>
        <dbReference type="EMBL" id="KAJ7191750.1"/>
    </source>
</evidence>
<dbReference type="AlphaFoldDB" id="A0AAD6UP55"/>
<organism evidence="1 2">
    <name type="scientific">Mycena pura</name>
    <dbReference type="NCBI Taxonomy" id="153505"/>
    <lineage>
        <taxon>Eukaryota</taxon>
        <taxon>Fungi</taxon>
        <taxon>Dikarya</taxon>
        <taxon>Basidiomycota</taxon>
        <taxon>Agaricomycotina</taxon>
        <taxon>Agaricomycetes</taxon>
        <taxon>Agaricomycetidae</taxon>
        <taxon>Agaricales</taxon>
        <taxon>Marasmiineae</taxon>
        <taxon>Mycenaceae</taxon>
        <taxon>Mycena</taxon>
    </lineage>
</organism>
<dbReference type="EMBL" id="JARJCW010000129">
    <property type="protein sequence ID" value="KAJ7191750.1"/>
    <property type="molecule type" value="Genomic_DNA"/>
</dbReference>
<reference evidence="1" key="1">
    <citation type="submission" date="2023-03" db="EMBL/GenBank/DDBJ databases">
        <title>Massive genome expansion in bonnet fungi (Mycena s.s.) driven by repeated elements and novel gene families across ecological guilds.</title>
        <authorList>
            <consortium name="Lawrence Berkeley National Laboratory"/>
            <person name="Harder C.B."/>
            <person name="Miyauchi S."/>
            <person name="Viragh M."/>
            <person name="Kuo A."/>
            <person name="Thoen E."/>
            <person name="Andreopoulos B."/>
            <person name="Lu D."/>
            <person name="Skrede I."/>
            <person name="Drula E."/>
            <person name="Henrissat B."/>
            <person name="Morin E."/>
            <person name="Kohler A."/>
            <person name="Barry K."/>
            <person name="LaButti K."/>
            <person name="Morin E."/>
            <person name="Salamov A."/>
            <person name="Lipzen A."/>
            <person name="Mereny Z."/>
            <person name="Hegedus B."/>
            <person name="Baldrian P."/>
            <person name="Stursova M."/>
            <person name="Weitz H."/>
            <person name="Taylor A."/>
            <person name="Grigoriev I.V."/>
            <person name="Nagy L.G."/>
            <person name="Martin F."/>
            <person name="Kauserud H."/>
        </authorList>
    </citation>
    <scope>NUCLEOTIDE SEQUENCE</scope>
    <source>
        <strain evidence="1">9144</strain>
    </source>
</reference>